<reference evidence="7 8" key="1">
    <citation type="submission" date="2018-03" db="EMBL/GenBank/DDBJ databases">
        <title>The draft genome of Mesorhizobium soli JCM 19897.</title>
        <authorList>
            <person name="Li L."/>
            <person name="Liu L."/>
            <person name="Liang L."/>
            <person name="Wang T."/>
            <person name="Zhang X."/>
        </authorList>
    </citation>
    <scope>NUCLEOTIDE SEQUENCE [LARGE SCALE GENOMIC DNA]</scope>
    <source>
        <strain evidence="7 8">JCM 19897</strain>
    </source>
</reference>
<dbReference type="AlphaFoldDB" id="A0A2P7SKF2"/>
<dbReference type="InterPro" id="IPR000524">
    <property type="entry name" value="Tscrpt_reg_HTH_GntR"/>
</dbReference>
<dbReference type="PANTHER" id="PTHR46577">
    <property type="entry name" value="HTH-TYPE TRANSCRIPTIONAL REGULATORY PROTEIN GABR"/>
    <property type="match status" value="1"/>
</dbReference>
<evidence type="ECO:0000256" key="4">
    <source>
        <dbReference type="ARBA" id="ARBA00023125"/>
    </source>
</evidence>
<gene>
    <name evidence="7" type="ORF">C7I85_05300</name>
</gene>
<dbReference type="SMART" id="SM00345">
    <property type="entry name" value="HTH_GNTR"/>
    <property type="match status" value="1"/>
</dbReference>
<dbReference type="GO" id="GO:0003700">
    <property type="term" value="F:DNA-binding transcription factor activity"/>
    <property type="evidence" value="ECO:0007669"/>
    <property type="project" value="InterPro"/>
</dbReference>
<evidence type="ECO:0000256" key="3">
    <source>
        <dbReference type="ARBA" id="ARBA00023015"/>
    </source>
</evidence>
<feature type="domain" description="HTH gntR-type" evidence="6">
    <location>
        <begin position="16"/>
        <end position="84"/>
    </location>
</feature>
<dbReference type="Pfam" id="PF00155">
    <property type="entry name" value="Aminotran_1_2"/>
    <property type="match status" value="1"/>
</dbReference>
<evidence type="ECO:0000256" key="5">
    <source>
        <dbReference type="ARBA" id="ARBA00023163"/>
    </source>
</evidence>
<comment type="similarity">
    <text evidence="1">In the C-terminal section; belongs to the class-I pyridoxal-phosphate-dependent aminotransferase family.</text>
</comment>
<evidence type="ECO:0000256" key="1">
    <source>
        <dbReference type="ARBA" id="ARBA00005384"/>
    </source>
</evidence>
<keyword evidence="4" id="KW-0238">DNA-binding</keyword>
<dbReference type="InterPro" id="IPR015421">
    <property type="entry name" value="PyrdxlP-dep_Trfase_major"/>
</dbReference>
<evidence type="ECO:0000313" key="8">
    <source>
        <dbReference type="Proteomes" id="UP000240653"/>
    </source>
</evidence>
<dbReference type="SUPFAM" id="SSF53383">
    <property type="entry name" value="PLP-dependent transferases"/>
    <property type="match status" value="1"/>
</dbReference>
<dbReference type="Proteomes" id="UP000240653">
    <property type="component" value="Unassembled WGS sequence"/>
</dbReference>
<dbReference type="InterPro" id="IPR036390">
    <property type="entry name" value="WH_DNA-bd_sf"/>
</dbReference>
<comment type="caution">
    <text evidence="7">The sequence shown here is derived from an EMBL/GenBank/DDBJ whole genome shotgun (WGS) entry which is preliminary data.</text>
</comment>
<dbReference type="CDD" id="cd00609">
    <property type="entry name" value="AAT_like"/>
    <property type="match status" value="1"/>
</dbReference>
<dbReference type="GO" id="GO:0030170">
    <property type="term" value="F:pyridoxal phosphate binding"/>
    <property type="evidence" value="ECO:0007669"/>
    <property type="project" value="InterPro"/>
</dbReference>
<keyword evidence="2" id="KW-0663">Pyridoxal phosphate</keyword>
<dbReference type="PROSITE" id="PS50949">
    <property type="entry name" value="HTH_GNTR"/>
    <property type="match status" value="1"/>
</dbReference>
<dbReference type="SUPFAM" id="SSF46785">
    <property type="entry name" value="Winged helix' DNA-binding domain"/>
    <property type="match status" value="1"/>
</dbReference>
<dbReference type="OrthoDB" id="9804020at2"/>
<protein>
    <submittedName>
        <fullName evidence="7">GntR family transcriptional regulator</fullName>
    </submittedName>
</protein>
<dbReference type="Pfam" id="PF00392">
    <property type="entry name" value="GntR"/>
    <property type="match status" value="1"/>
</dbReference>
<keyword evidence="3" id="KW-0805">Transcription regulation</keyword>
<dbReference type="InterPro" id="IPR015424">
    <property type="entry name" value="PyrdxlP-dep_Trfase"/>
</dbReference>
<dbReference type="InterPro" id="IPR004839">
    <property type="entry name" value="Aminotransferase_I/II_large"/>
</dbReference>
<dbReference type="InterPro" id="IPR036388">
    <property type="entry name" value="WH-like_DNA-bd_sf"/>
</dbReference>
<sequence>MALDFPTSWFADRLEDRSTRGIARDTAMLIRRGTLPVGAKLPPVRDIAYALGVSPATISEAWSDLRRQKIISGRGRNGTWVSGDRFVAKPERLASFGNYGPDVLDLSKAVPDVTLLPSLEEALRHGAKAENLNSYDRTRILPELEEAARRDWPYEPGAFLATNGGYNAVYTLLHALVPHDAPVAIEDPTAMRLLDILEDLGVPIIPVACDREGPLPVSLAEALAQKPAAFLFQPRIHSVTSHCVSAARMAALGDVLEGSDTLIIEDDGVADVALTPRLTLGNRFPDRVIHILSYSKTLGPDMRLAVLSSSSSIVEQIQSYRSFSAGWTSRILQSAVAWLLNDEKTQVQLDLTRRIYHERAREFGEALAAEGITPPGGSGLCCLLPVPSEPFAMVTLAARRIAVAPGSKFSPRPLSAVRIATSILSEQQIAEVASAAALASRPFG</sequence>
<evidence type="ECO:0000313" key="7">
    <source>
        <dbReference type="EMBL" id="PSJ62980.1"/>
    </source>
</evidence>
<keyword evidence="8" id="KW-1185">Reference proteome</keyword>
<organism evidence="7 8">
    <name type="scientific">Pseudaminobacter soli</name>
    <name type="common">ex Li et al. 2025</name>
    <dbReference type="NCBI Taxonomy" id="1295366"/>
    <lineage>
        <taxon>Bacteria</taxon>
        <taxon>Pseudomonadati</taxon>
        <taxon>Pseudomonadota</taxon>
        <taxon>Alphaproteobacteria</taxon>
        <taxon>Hyphomicrobiales</taxon>
        <taxon>Phyllobacteriaceae</taxon>
        <taxon>Pseudaminobacter</taxon>
    </lineage>
</organism>
<dbReference type="Gene3D" id="1.10.10.10">
    <property type="entry name" value="Winged helix-like DNA-binding domain superfamily/Winged helix DNA-binding domain"/>
    <property type="match status" value="1"/>
</dbReference>
<name>A0A2P7SKF2_9HYPH</name>
<accession>A0A2P7SKF2</accession>
<dbReference type="RefSeq" id="WP_106722890.1">
    <property type="nucleotide sequence ID" value="NZ_PXYL01000002.1"/>
</dbReference>
<dbReference type="PANTHER" id="PTHR46577:SF1">
    <property type="entry name" value="HTH-TYPE TRANSCRIPTIONAL REGULATORY PROTEIN GABR"/>
    <property type="match status" value="1"/>
</dbReference>
<dbReference type="GO" id="GO:0003677">
    <property type="term" value="F:DNA binding"/>
    <property type="evidence" value="ECO:0007669"/>
    <property type="project" value="UniProtKB-KW"/>
</dbReference>
<keyword evidence="5" id="KW-0804">Transcription</keyword>
<evidence type="ECO:0000256" key="2">
    <source>
        <dbReference type="ARBA" id="ARBA00022898"/>
    </source>
</evidence>
<dbReference type="Gene3D" id="3.40.640.10">
    <property type="entry name" value="Type I PLP-dependent aspartate aminotransferase-like (Major domain)"/>
    <property type="match status" value="1"/>
</dbReference>
<evidence type="ECO:0000259" key="6">
    <source>
        <dbReference type="PROSITE" id="PS50949"/>
    </source>
</evidence>
<proteinExistence type="inferred from homology"/>
<dbReference type="EMBL" id="PXYL01000002">
    <property type="protein sequence ID" value="PSJ62980.1"/>
    <property type="molecule type" value="Genomic_DNA"/>
</dbReference>
<dbReference type="InterPro" id="IPR051446">
    <property type="entry name" value="HTH_trans_reg/aminotransferase"/>
</dbReference>